<dbReference type="EMBL" id="CP084166">
    <property type="protein sequence ID" value="UJG42121.1"/>
    <property type="molecule type" value="Genomic_DNA"/>
</dbReference>
<dbReference type="Proteomes" id="UP001201020">
    <property type="component" value="Chromosome"/>
</dbReference>
<name>A0A9Y1BN61_9ARCH</name>
<reference evidence="2" key="1">
    <citation type="journal article" date="2022" name="Nat. Microbiol.">
        <title>Unique mobile elements and scalable gene flow at the prokaryote-eukaryote boundary revealed by circularized Asgard archaea genomes.</title>
        <authorList>
            <person name="Wu F."/>
            <person name="Speth D.R."/>
            <person name="Philosof A."/>
            <person name="Cremiere A."/>
            <person name="Narayanan A."/>
            <person name="Barco R.A."/>
            <person name="Connon S.A."/>
            <person name="Amend J.P."/>
            <person name="Antoshechkin I.A."/>
            <person name="Orphan V.J."/>
        </authorList>
    </citation>
    <scope>NUCLEOTIDE SEQUENCE</scope>
    <source>
        <strain evidence="2">PM71</strain>
    </source>
</reference>
<feature type="transmembrane region" description="Helical" evidence="1">
    <location>
        <begin position="153"/>
        <end position="178"/>
    </location>
</feature>
<gene>
    <name evidence="2" type="ORF">K9W45_04210</name>
</gene>
<keyword evidence="1" id="KW-1133">Transmembrane helix</keyword>
<feature type="transmembrane region" description="Helical" evidence="1">
    <location>
        <begin position="275"/>
        <end position="297"/>
    </location>
</feature>
<feature type="transmembrane region" description="Helical" evidence="1">
    <location>
        <begin position="50"/>
        <end position="68"/>
    </location>
</feature>
<dbReference type="AlphaFoldDB" id="A0A9Y1BN61"/>
<keyword evidence="1" id="KW-0812">Transmembrane</keyword>
<feature type="transmembrane region" description="Helical" evidence="1">
    <location>
        <begin position="213"/>
        <end position="232"/>
    </location>
</feature>
<evidence type="ECO:0000313" key="2">
    <source>
        <dbReference type="EMBL" id="UJG42121.1"/>
    </source>
</evidence>
<organism evidence="2">
    <name type="scientific">Candidatus Heimdallarchaeum aukensis</name>
    <dbReference type="NCBI Taxonomy" id="2876573"/>
    <lineage>
        <taxon>Archaea</taxon>
        <taxon>Promethearchaeati</taxon>
        <taxon>Candidatus Heimdallarchaeota</taxon>
        <taxon>Candidatus Heimdallarchaeia (ex Rinke et al. 2021) (nom. nud.)</taxon>
        <taxon>Candidatus Heimdallarchaeales</taxon>
        <taxon>Candidatus Heimdallarchaeaceae</taxon>
        <taxon>Candidatus Heimdallarchaeum</taxon>
    </lineage>
</organism>
<accession>A0A9Y1BN61</accession>
<keyword evidence="1" id="KW-0472">Membrane</keyword>
<sequence length="307" mass="35403">MGDQNEDFDGDGLTNLEEYKKKTDPLSRDTDEDFIPDKIDIFPILFPEGLIYLSLFFLLSILIVSTIVKKRIENKGDKNESLILKFKMKRNQILSEISWKGSYNNYKSVHLQAFRWFGIFAISSAIMINFIIYPLFKTEIVYHDIVKTSYSTVIYVLINVIYFALFYLLGSGFYSLGFSSNGVTFSYDSIATNLFLSSLIILSISFVKVSINLILLPILTYLLTSAFITLYNIRKEKITNSNNLLNFVFILFPISFLSLLWYQTLSFYFAIPQQILRIISLITGVLMFLLALEIFTLSTLNSREKTK</sequence>
<proteinExistence type="predicted"/>
<feature type="transmembrane region" description="Helical" evidence="1">
    <location>
        <begin position="244"/>
        <end position="263"/>
    </location>
</feature>
<feature type="transmembrane region" description="Helical" evidence="1">
    <location>
        <begin position="190"/>
        <end position="207"/>
    </location>
</feature>
<feature type="transmembrane region" description="Helical" evidence="1">
    <location>
        <begin position="113"/>
        <end position="133"/>
    </location>
</feature>
<evidence type="ECO:0000256" key="1">
    <source>
        <dbReference type="SAM" id="Phobius"/>
    </source>
</evidence>
<protein>
    <submittedName>
        <fullName evidence="2">Thrombospondin type 3 repeat-containing protein</fullName>
    </submittedName>
</protein>